<name>A0A1G7G6S8_RHOCA</name>
<dbReference type="Proteomes" id="UP000183812">
    <property type="component" value="Unassembled WGS sequence"/>
</dbReference>
<accession>A0A1G7G6S8</accession>
<dbReference type="RefSeq" id="WP_254771491.1">
    <property type="nucleotide sequence ID" value="NZ_CP119563.1"/>
</dbReference>
<dbReference type="PANTHER" id="PTHR41248">
    <property type="entry name" value="NORD PROTEIN"/>
    <property type="match status" value="1"/>
</dbReference>
<organism evidence="3 4">
    <name type="scientific">Rhodobacter capsulatus</name>
    <name type="common">Rhodopseudomonas capsulata</name>
    <dbReference type="NCBI Taxonomy" id="1061"/>
    <lineage>
        <taxon>Bacteria</taxon>
        <taxon>Pseudomonadati</taxon>
        <taxon>Pseudomonadota</taxon>
        <taxon>Alphaproteobacteria</taxon>
        <taxon>Rhodobacterales</taxon>
        <taxon>Rhodobacter group</taxon>
        <taxon>Rhodobacter</taxon>
    </lineage>
</organism>
<dbReference type="SUPFAM" id="SSF53300">
    <property type="entry name" value="vWA-like"/>
    <property type="match status" value="1"/>
</dbReference>
<feature type="region of interest" description="Disordered" evidence="1">
    <location>
        <begin position="442"/>
        <end position="466"/>
    </location>
</feature>
<dbReference type="CDD" id="cd01454">
    <property type="entry name" value="vWA_norD_type"/>
    <property type="match status" value="1"/>
</dbReference>
<dbReference type="EMBL" id="FNAY01000004">
    <property type="protein sequence ID" value="SDE83807.1"/>
    <property type="molecule type" value="Genomic_DNA"/>
</dbReference>
<dbReference type="InterPro" id="IPR051928">
    <property type="entry name" value="NorD/CobT"/>
</dbReference>
<dbReference type="InterPro" id="IPR036465">
    <property type="entry name" value="vWFA_dom_sf"/>
</dbReference>
<reference evidence="3 4" key="1">
    <citation type="submission" date="2016-10" db="EMBL/GenBank/DDBJ databases">
        <authorList>
            <person name="de Groot N.N."/>
        </authorList>
    </citation>
    <scope>NUCLEOTIDE SEQUENCE [LARGE SCALE GENOMIC DNA]</scope>
    <source>
        <strain evidence="4">DSM 938 / 37b4</strain>
    </source>
</reference>
<protein>
    <submittedName>
        <fullName evidence="3">Nitric oxide reductase activation protein</fullName>
    </submittedName>
</protein>
<gene>
    <name evidence="3" type="ORF">SAMN04244550_01150</name>
</gene>
<evidence type="ECO:0000313" key="4">
    <source>
        <dbReference type="Proteomes" id="UP000183812"/>
    </source>
</evidence>
<evidence type="ECO:0000256" key="1">
    <source>
        <dbReference type="SAM" id="MobiDB-lite"/>
    </source>
</evidence>
<dbReference type="InterPro" id="IPR002035">
    <property type="entry name" value="VWF_A"/>
</dbReference>
<sequence length="751" mass="81773">MSVAMSAPPAPETLPAAAQEALTRLAPEAARALSAQGRAVWHEGAAALERSGKGAEAVQAWAEAALPVARDLGEDVLPDLLRACLAMAARTSGAVIARVLATAPLAARRLGDADLFRAYLGFLDLLLAQAPRGLRPMLDQLDKLLGVLTLGGLRRWALWGAEMHRTNYPEQARYFALESAEAQAVLQRERKGVLFVDVHRRIGAYLRALWGRDFPMRPTSGDFETRAGLRPCLEAGVIHLPDAWDDGNGATGLDLYRAAAAHAAAHLAARRGPLPMAGLSLHQRACIGLIEDARAEALAIARFPGLGPLWARFHTGTGPLDRIARALLLPEAPETDPNALWARAALAGADLDDEMAALRIGLALAGRLDPRLPAPALPYRDDNRALWEGDESDWSMAAAPPAQIRRHVSVSELVNEVEVETAGDDAQEILVCATELFDDDGSSFNAREGRPPVAPPRRYPEFDHRTGLDRPDWVTVHDKRPRPGDPALAEAILQEHRPVLARMRRVLEALQPQGVQRLRRLEDGDELDLNAAISASVDRRLGRQPDPRVMMRQRRVTRDVAVLLLLDLSASTNDPTGPGGTRLLDVTRAATVLMAEAVHRVGDPFALHGFCSDGRHNVFYQRFKDFTEEWGPNPKARLAGMEGQLSTRMGAAIRHAGWHLGQQRAARKLLLVLTDGAPADIDERAPAHLRHDARAAVAEVARQGVQPFCLSLDPAADGYVAQIFGPRGYQILDRVERLPERLPRLYAGLAR</sequence>
<evidence type="ECO:0000313" key="3">
    <source>
        <dbReference type="EMBL" id="SDE83807.1"/>
    </source>
</evidence>
<evidence type="ECO:0000259" key="2">
    <source>
        <dbReference type="SMART" id="SM00327"/>
    </source>
</evidence>
<dbReference type="PANTHER" id="PTHR41248:SF1">
    <property type="entry name" value="NORD PROTEIN"/>
    <property type="match status" value="1"/>
</dbReference>
<dbReference type="Gene3D" id="3.40.50.410">
    <property type="entry name" value="von Willebrand factor, type A domain"/>
    <property type="match status" value="1"/>
</dbReference>
<dbReference type="AlphaFoldDB" id="A0A1G7G6S8"/>
<dbReference type="SMART" id="SM00327">
    <property type="entry name" value="VWA"/>
    <property type="match status" value="1"/>
</dbReference>
<proteinExistence type="predicted"/>
<feature type="domain" description="VWFA" evidence="2">
    <location>
        <begin position="559"/>
        <end position="744"/>
    </location>
</feature>